<dbReference type="Proteomes" id="UP000577362">
    <property type="component" value="Unassembled WGS sequence"/>
</dbReference>
<dbReference type="SUPFAM" id="SSF56784">
    <property type="entry name" value="HAD-like"/>
    <property type="match status" value="1"/>
</dbReference>
<dbReference type="Gene3D" id="1.10.150.450">
    <property type="match status" value="1"/>
</dbReference>
<accession>A0A840BZB8</accession>
<dbReference type="EMBL" id="JACIEN010000002">
    <property type="protein sequence ID" value="MBB4016778.1"/>
    <property type="molecule type" value="Genomic_DNA"/>
</dbReference>
<dbReference type="InterPro" id="IPR006439">
    <property type="entry name" value="HAD-SF_hydro_IA"/>
</dbReference>
<dbReference type="NCBIfam" id="TIGR01509">
    <property type="entry name" value="HAD-SF-IA-v3"/>
    <property type="match status" value="1"/>
</dbReference>
<organism evidence="1 2">
    <name type="scientific">Chelatococcus caeni</name>
    <dbReference type="NCBI Taxonomy" id="1348468"/>
    <lineage>
        <taxon>Bacteria</taxon>
        <taxon>Pseudomonadati</taxon>
        <taxon>Pseudomonadota</taxon>
        <taxon>Alphaproteobacteria</taxon>
        <taxon>Hyphomicrobiales</taxon>
        <taxon>Chelatococcaceae</taxon>
        <taxon>Chelatococcus</taxon>
    </lineage>
</organism>
<evidence type="ECO:0000313" key="1">
    <source>
        <dbReference type="EMBL" id="MBB4016778.1"/>
    </source>
</evidence>
<dbReference type="Pfam" id="PF00702">
    <property type="entry name" value="Hydrolase"/>
    <property type="match status" value="1"/>
</dbReference>
<dbReference type="SFLD" id="SFLDG01129">
    <property type="entry name" value="C1.5:_HAD__Beta-PGM__Phosphata"/>
    <property type="match status" value="1"/>
</dbReference>
<dbReference type="PANTHER" id="PTHR12725:SF117">
    <property type="entry name" value="HALOACID DEHALOGENASE-LIKE HYDROLASE"/>
    <property type="match status" value="1"/>
</dbReference>
<dbReference type="AlphaFoldDB" id="A0A840BZB8"/>
<dbReference type="GO" id="GO:0016787">
    <property type="term" value="F:hydrolase activity"/>
    <property type="evidence" value="ECO:0007669"/>
    <property type="project" value="UniProtKB-KW"/>
</dbReference>
<dbReference type="InterPro" id="IPR010237">
    <property type="entry name" value="Pyr-5-nucltdase"/>
</dbReference>
<evidence type="ECO:0000313" key="2">
    <source>
        <dbReference type="Proteomes" id="UP000577362"/>
    </source>
</evidence>
<dbReference type="InterPro" id="IPR023214">
    <property type="entry name" value="HAD_sf"/>
</dbReference>
<sequence>MKMIDTVPAAGAEKARRGFAHVDTWIFDLDNTLYPHEAQLWPQVDERITLFVCDFFGMDGLSARALQKYYYNRYGTTLRGLMEEQGIDPRDFLAFAHSIDYSLLAPDPALATAIGALPGRKLILTNGSRGHAEAVAERLGIGAHFEDIFDIADAGFVPKPEPATYASFLDRHGIEASRAAMFEDLAKNLAEPHRLGMTTVLVLPKTPDPFRELHEQEEVVASHIEYTTRDLSGFLVRDTGIGRADAGP</sequence>
<dbReference type="RefSeq" id="WP_183316394.1">
    <property type="nucleotide sequence ID" value="NZ_JACIEN010000002.1"/>
</dbReference>
<dbReference type="NCBIfam" id="TIGR01993">
    <property type="entry name" value="Pyr-5-nucltdase"/>
    <property type="match status" value="1"/>
</dbReference>
<proteinExistence type="predicted"/>
<dbReference type="InterPro" id="IPR036412">
    <property type="entry name" value="HAD-like_sf"/>
</dbReference>
<protein>
    <submittedName>
        <fullName evidence="1">Putative hydrolase of the HAD superfamily</fullName>
    </submittedName>
</protein>
<dbReference type="PANTHER" id="PTHR12725">
    <property type="entry name" value="HALOACID DEHALOGENASE-LIKE HYDROLASE"/>
    <property type="match status" value="1"/>
</dbReference>
<dbReference type="SFLD" id="SFLDS00003">
    <property type="entry name" value="Haloacid_Dehalogenase"/>
    <property type="match status" value="1"/>
</dbReference>
<dbReference type="CDD" id="cd02604">
    <property type="entry name" value="HAD_5NT"/>
    <property type="match status" value="1"/>
</dbReference>
<dbReference type="SFLD" id="SFLDG01132">
    <property type="entry name" value="C1.5.3:_5'-Nucleotidase_Like"/>
    <property type="match status" value="1"/>
</dbReference>
<keyword evidence="2" id="KW-1185">Reference proteome</keyword>
<comment type="caution">
    <text evidence="1">The sequence shown here is derived from an EMBL/GenBank/DDBJ whole genome shotgun (WGS) entry which is preliminary data.</text>
</comment>
<keyword evidence="1" id="KW-0378">Hydrolase</keyword>
<reference evidence="1 2" key="1">
    <citation type="submission" date="2020-08" db="EMBL/GenBank/DDBJ databases">
        <title>Genomic Encyclopedia of Type Strains, Phase IV (KMG-IV): sequencing the most valuable type-strain genomes for metagenomic binning, comparative biology and taxonomic classification.</title>
        <authorList>
            <person name="Goeker M."/>
        </authorList>
    </citation>
    <scope>NUCLEOTIDE SEQUENCE [LARGE SCALE GENOMIC DNA]</scope>
    <source>
        <strain evidence="1 2">DSM 103737</strain>
    </source>
</reference>
<name>A0A840BZB8_9HYPH</name>
<gene>
    <name evidence="1" type="ORF">GGR16_001807</name>
</gene>
<dbReference type="Gene3D" id="3.40.50.1000">
    <property type="entry name" value="HAD superfamily/HAD-like"/>
    <property type="match status" value="1"/>
</dbReference>